<organism evidence="2 3">
    <name type="scientific">Halomonas casei</name>
    <dbReference type="NCBI Taxonomy" id="2742613"/>
    <lineage>
        <taxon>Bacteria</taxon>
        <taxon>Pseudomonadati</taxon>
        <taxon>Pseudomonadota</taxon>
        <taxon>Gammaproteobacteria</taxon>
        <taxon>Oceanospirillales</taxon>
        <taxon>Halomonadaceae</taxon>
        <taxon>Halomonas</taxon>
    </lineage>
</organism>
<keyword evidence="3" id="KW-1185">Reference proteome</keyword>
<evidence type="ECO:0000256" key="1">
    <source>
        <dbReference type="SAM" id="Coils"/>
    </source>
</evidence>
<sequence length="78" mass="8738">MNKETERRLAALEREVESQQHRVTRIEIVCAETGEVAAVIHVGGQPDQEGVMQALEYKHKTQPARTLRAREQGTGQEG</sequence>
<evidence type="ECO:0000313" key="2">
    <source>
        <dbReference type="EMBL" id="MBE0400372.1"/>
    </source>
</evidence>
<evidence type="ECO:0000313" key="3">
    <source>
        <dbReference type="Proteomes" id="UP001645039"/>
    </source>
</evidence>
<dbReference type="RefSeq" id="WP_096276709.1">
    <property type="nucleotide sequence ID" value="NZ_CP189763.1"/>
</dbReference>
<keyword evidence="1" id="KW-0175">Coiled coil</keyword>
<dbReference type="Proteomes" id="UP001645039">
    <property type="component" value="Unassembled WGS sequence"/>
</dbReference>
<feature type="coiled-coil region" evidence="1">
    <location>
        <begin position="2"/>
        <end position="29"/>
    </location>
</feature>
<accession>A0ABR9F3M3</accession>
<dbReference type="EMBL" id="RRZD01000007">
    <property type="protein sequence ID" value="MBE0400372.1"/>
    <property type="molecule type" value="Genomic_DNA"/>
</dbReference>
<name>A0ABR9F3M3_9GAMM</name>
<comment type="caution">
    <text evidence="2">The sequence shown here is derived from an EMBL/GenBank/DDBJ whole genome shotgun (WGS) entry which is preliminary data.</text>
</comment>
<gene>
    <name evidence="2" type="ORF">EI168_09650</name>
</gene>
<reference evidence="2 3" key="1">
    <citation type="submission" date="2020-07" db="EMBL/GenBank/DDBJ databases">
        <title>Halophilic bacteria isolated from french cheeses.</title>
        <authorList>
            <person name="Kothe C.I."/>
            <person name="Farah-Kraiem B."/>
            <person name="Renault P."/>
            <person name="Dridi B."/>
        </authorList>
    </citation>
    <scope>NUCLEOTIDE SEQUENCE [LARGE SCALE GENOMIC DNA]</scope>
    <source>
        <strain evidence="2 3">FME1</strain>
    </source>
</reference>
<protein>
    <submittedName>
        <fullName evidence="2">Uncharacterized protein</fullName>
    </submittedName>
</protein>
<proteinExistence type="predicted"/>